<reference evidence="5" key="1">
    <citation type="journal article" date="2023" name="IScience">
        <title>Live-bearing cockroach genome reveals convergent evolutionary mechanisms linked to viviparity in insects and beyond.</title>
        <authorList>
            <person name="Fouks B."/>
            <person name="Harrison M.C."/>
            <person name="Mikhailova A.A."/>
            <person name="Marchal E."/>
            <person name="English S."/>
            <person name="Carruthers M."/>
            <person name="Jennings E.C."/>
            <person name="Chiamaka E.L."/>
            <person name="Frigard R.A."/>
            <person name="Pippel M."/>
            <person name="Attardo G.M."/>
            <person name="Benoit J.B."/>
            <person name="Bornberg-Bauer E."/>
            <person name="Tobe S.S."/>
        </authorList>
    </citation>
    <scope>NUCLEOTIDE SEQUENCE</scope>
    <source>
        <strain evidence="5">Stay&amp;Tobe</strain>
    </source>
</reference>
<comment type="caution">
    <text evidence="2">Lacks conserved residue(s) required for the propagation of feature annotation.</text>
</comment>
<sequence>MVVITLEIFAVSTVCTQVCPDSEVLNCYNDEYDSCSDSYVWQEQTSVCGMCGACHQYKGFDELCNSDDECQPGYKCDSGMCKPESDTCYEEKHDSCLQWTPVCVGEEYAPRQCKGVRAQGRCYCADTKGVRIFGEQVWSKAENMTCGCSRRVEELKKTRNDVSLHCNEQGNYETLQCDDGLCWCAEEKSGLPTSRIVPEGMMTMLYCYNETEVGSQYLRICESQVIAQAKIEIEMEAHGTINPNFPYLICDSDGTYSAIQVNDYNQAVCVWKDNSQLGYATEQNLKAGMTCRCALDRKRYPDIQLKCQSNGNYMESQTMGNGTDYLVDEDGFYKLDTSACPTTTTTTSSTTTTATGTTTATTTATTTVLIV</sequence>
<proteinExistence type="predicted"/>
<feature type="signal peptide" evidence="3">
    <location>
        <begin position="1"/>
        <end position="16"/>
    </location>
</feature>
<dbReference type="Gene3D" id="4.10.800.10">
    <property type="entry name" value="Thyroglobulin type-1"/>
    <property type="match status" value="1"/>
</dbReference>
<feature type="chain" id="PRO_5042255859" description="Thyroglobulin type-1 domain-containing protein" evidence="3">
    <location>
        <begin position="17"/>
        <end position="371"/>
    </location>
</feature>
<dbReference type="Proteomes" id="UP001233999">
    <property type="component" value="Unassembled WGS sequence"/>
</dbReference>
<dbReference type="InterPro" id="IPR036857">
    <property type="entry name" value="Thyroglobulin_1_sf"/>
</dbReference>
<evidence type="ECO:0000256" key="1">
    <source>
        <dbReference type="ARBA" id="ARBA00023157"/>
    </source>
</evidence>
<dbReference type="PROSITE" id="PS51162">
    <property type="entry name" value="THYROGLOBULIN_1_2"/>
    <property type="match status" value="2"/>
</dbReference>
<gene>
    <name evidence="5" type="ORF">L9F63_004710</name>
</gene>
<accession>A0AAD7ZFV4</accession>
<evidence type="ECO:0000259" key="4">
    <source>
        <dbReference type="PROSITE" id="PS51162"/>
    </source>
</evidence>
<reference evidence="5" key="2">
    <citation type="submission" date="2023-05" db="EMBL/GenBank/DDBJ databases">
        <authorList>
            <person name="Fouks B."/>
        </authorList>
    </citation>
    <scope>NUCLEOTIDE SEQUENCE</scope>
    <source>
        <strain evidence="5">Stay&amp;Tobe</strain>
        <tissue evidence="5">Testes</tissue>
    </source>
</reference>
<evidence type="ECO:0000256" key="3">
    <source>
        <dbReference type="SAM" id="SignalP"/>
    </source>
</evidence>
<keyword evidence="3" id="KW-0732">Signal</keyword>
<comment type="caution">
    <text evidence="5">The sequence shown here is derived from an EMBL/GenBank/DDBJ whole genome shotgun (WGS) entry which is preliminary data.</text>
</comment>
<organism evidence="5 6">
    <name type="scientific">Diploptera punctata</name>
    <name type="common">Pacific beetle cockroach</name>
    <dbReference type="NCBI Taxonomy" id="6984"/>
    <lineage>
        <taxon>Eukaryota</taxon>
        <taxon>Metazoa</taxon>
        <taxon>Ecdysozoa</taxon>
        <taxon>Arthropoda</taxon>
        <taxon>Hexapoda</taxon>
        <taxon>Insecta</taxon>
        <taxon>Pterygota</taxon>
        <taxon>Neoptera</taxon>
        <taxon>Polyneoptera</taxon>
        <taxon>Dictyoptera</taxon>
        <taxon>Blattodea</taxon>
        <taxon>Blaberoidea</taxon>
        <taxon>Blaberidae</taxon>
        <taxon>Diplopterinae</taxon>
        <taxon>Diploptera</taxon>
    </lineage>
</organism>
<dbReference type="AlphaFoldDB" id="A0AAD7ZFV4"/>
<dbReference type="EMBL" id="JASPKZ010008384">
    <property type="protein sequence ID" value="KAJ9579631.1"/>
    <property type="molecule type" value="Genomic_DNA"/>
</dbReference>
<evidence type="ECO:0000313" key="5">
    <source>
        <dbReference type="EMBL" id="KAJ9579631.1"/>
    </source>
</evidence>
<keyword evidence="1" id="KW-1015">Disulfide bond</keyword>
<protein>
    <recommendedName>
        <fullName evidence="4">Thyroglobulin type-1 domain-containing protein</fullName>
    </recommendedName>
</protein>
<feature type="domain" description="Thyroglobulin type-1" evidence="4">
    <location>
        <begin position="85"/>
        <end position="146"/>
    </location>
</feature>
<dbReference type="SUPFAM" id="SSF57610">
    <property type="entry name" value="Thyroglobulin type-1 domain"/>
    <property type="match status" value="1"/>
</dbReference>
<feature type="domain" description="Thyroglobulin type-1" evidence="4">
    <location>
        <begin position="152"/>
        <end position="207"/>
    </location>
</feature>
<dbReference type="Pfam" id="PF00086">
    <property type="entry name" value="Thyroglobulin_1"/>
    <property type="match status" value="1"/>
</dbReference>
<keyword evidence="6" id="KW-1185">Reference proteome</keyword>
<evidence type="ECO:0000256" key="2">
    <source>
        <dbReference type="PROSITE-ProRule" id="PRU00500"/>
    </source>
</evidence>
<evidence type="ECO:0000313" key="6">
    <source>
        <dbReference type="Proteomes" id="UP001233999"/>
    </source>
</evidence>
<dbReference type="InterPro" id="IPR000716">
    <property type="entry name" value="Thyroglobulin_1"/>
</dbReference>
<name>A0AAD7ZFV4_DIPPU</name>